<accession>A0A423GXP7</accession>
<gene>
    <name evidence="1" type="ORF">BK659_23590</name>
</gene>
<dbReference type="Proteomes" id="UP000286071">
    <property type="component" value="Unassembled WGS sequence"/>
</dbReference>
<sequence length="70" mass="8299">MITRLMCFFMQRLKSNSKQTALYQSHLSICYIVIRPLMQPLIRLEAFTMLNNRSATITCIPYLCSAYLWF</sequence>
<reference evidence="1 2" key="1">
    <citation type="submission" date="2016-10" db="EMBL/GenBank/DDBJ databases">
        <title>Comparative genome analysis of multiple Pseudomonas spp. focuses on biocontrol and plant growth promoting traits.</title>
        <authorList>
            <person name="Tao X.-Y."/>
            <person name="Taylor C.G."/>
        </authorList>
    </citation>
    <scope>NUCLEOTIDE SEQUENCE [LARGE SCALE GENOMIC DNA]</scope>
    <source>
        <strain evidence="1 2">48H11</strain>
    </source>
</reference>
<comment type="caution">
    <text evidence="1">The sequence shown here is derived from an EMBL/GenBank/DDBJ whole genome shotgun (WGS) entry which is preliminary data.</text>
</comment>
<protein>
    <submittedName>
        <fullName evidence="1">Uncharacterized protein</fullName>
    </submittedName>
</protein>
<dbReference type="EMBL" id="MOBJ01000026">
    <property type="protein sequence ID" value="RON02641.1"/>
    <property type="molecule type" value="Genomic_DNA"/>
</dbReference>
<evidence type="ECO:0000313" key="2">
    <source>
        <dbReference type="Proteomes" id="UP000286071"/>
    </source>
</evidence>
<evidence type="ECO:0000313" key="1">
    <source>
        <dbReference type="EMBL" id="RON02641.1"/>
    </source>
</evidence>
<proteinExistence type="predicted"/>
<dbReference type="AlphaFoldDB" id="A0A423GXP7"/>
<name>A0A423GXP7_9PSED</name>
<organism evidence="1 2">
    <name type="scientific">Pseudomonas brassicacearum</name>
    <dbReference type="NCBI Taxonomy" id="930166"/>
    <lineage>
        <taxon>Bacteria</taxon>
        <taxon>Pseudomonadati</taxon>
        <taxon>Pseudomonadota</taxon>
        <taxon>Gammaproteobacteria</taxon>
        <taxon>Pseudomonadales</taxon>
        <taxon>Pseudomonadaceae</taxon>
        <taxon>Pseudomonas</taxon>
    </lineage>
</organism>